<dbReference type="SUPFAM" id="SSF46894">
    <property type="entry name" value="C-terminal effector domain of the bipartite response regulators"/>
    <property type="match status" value="1"/>
</dbReference>
<reference evidence="1" key="1">
    <citation type="journal article" date="2015" name="Environ. Microbiol.">
        <title>Plasmids from the gut microbiome of cabbage root fly larvae encode SaxA that catalyses the conversion of the plant toxin 2-phenylethyl isothiocyanate.</title>
        <authorList>
            <person name="Welte C.U."/>
            <person name="de Graaf R.M."/>
            <person name="van den Bosch T.J."/>
            <person name="Op den Camp H.J."/>
            <person name="van Dam N.M."/>
            <person name="Jetten M.S."/>
        </authorList>
    </citation>
    <scope>NUCLEOTIDE SEQUENCE</scope>
    <source>
        <plasmid evidence="1">Drgb3</plasmid>
    </source>
</reference>
<dbReference type="AlphaFoldDB" id="A0A0N9NBL2"/>
<evidence type="ECO:0000313" key="1">
    <source>
        <dbReference type="EMBL" id="ALG88709.1"/>
    </source>
</evidence>
<proteinExistence type="predicted"/>
<sequence length="134" mass="15656">MPPNDFKKMQSLEHSLYLVNNIIYYHNGKNTTKLSEYEVKLFQCLLKGLENKEDIIYYIWGYNNTLNIESKYNQLICRVRKKLMRAGFPRDIIVTKPRSSLTPGVFLNKSCLLPSESTLPVFEVESRVIGVFQM</sequence>
<dbReference type="GO" id="GO:0003677">
    <property type="term" value="F:DNA binding"/>
    <property type="evidence" value="ECO:0007669"/>
    <property type="project" value="InterPro"/>
</dbReference>
<name>A0A0N9NBL2_PECCA</name>
<dbReference type="GO" id="GO:0006355">
    <property type="term" value="P:regulation of DNA-templated transcription"/>
    <property type="evidence" value="ECO:0007669"/>
    <property type="project" value="InterPro"/>
</dbReference>
<geneLocation type="plasmid" evidence="1">
    <name>Drgb3</name>
</geneLocation>
<dbReference type="Gene3D" id="1.10.10.10">
    <property type="entry name" value="Winged helix-like DNA-binding domain superfamily/Winged helix DNA-binding domain"/>
    <property type="match status" value="1"/>
</dbReference>
<reference evidence="1" key="2">
    <citation type="submission" date="2015-07" db="EMBL/GenBank/DDBJ databases">
        <authorList>
            <person name="Welte C."/>
            <person name="de Graaf R."/>
            <person name="van den Bosch T.J.M."/>
            <person name="Op den Camp H."/>
            <person name="van Dam N."/>
            <person name="Jetten M."/>
        </authorList>
    </citation>
    <scope>NUCLEOTIDE SEQUENCE</scope>
    <source>
        <plasmid evidence="1">Drgb3</plasmid>
    </source>
</reference>
<accession>A0A0N9NBL2</accession>
<dbReference type="InterPro" id="IPR036388">
    <property type="entry name" value="WH-like_DNA-bd_sf"/>
</dbReference>
<dbReference type="RefSeq" id="WP_228030170.1">
    <property type="nucleotide sequence ID" value="NZ_KT351734.1"/>
</dbReference>
<organism evidence="1">
    <name type="scientific">Pectobacterium carotovorum</name>
    <name type="common">Erwinia carotovora</name>
    <dbReference type="NCBI Taxonomy" id="554"/>
    <lineage>
        <taxon>Bacteria</taxon>
        <taxon>Pseudomonadati</taxon>
        <taxon>Pseudomonadota</taxon>
        <taxon>Gammaproteobacteria</taxon>
        <taxon>Enterobacterales</taxon>
        <taxon>Pectobacteriaceae</taxon>
        <taxon>Pectobacterium</taxon>
    </lineage>
</organism>
<dbReference type="EMBL" id="KT351734">
    <property type="protein sequence ID" value="ALG88709.1"/>
    <property type="molecule type" value="Genomic_DNA"/>
</dbReference>
<protein>
    <submittedName>
        <fullName evidence="1">CadC transcriptional regulator</fullName>
    </submittedName>
</protein>
<dbReference type="InterPro" id="IPR016032">
    <property type="entry name" value="Sig_transdc_resp-reg_C-effctor"/>
</dbReference>
<keyword evidence="1" id="KW-0614">Plasmid</keyword>